<dbReference type="InterPro" id="IPR002173">
    <property type="entry name" value="Carboh/pur_kinase_PfkB_CS"/>
</dbReference>
<dbReference type="SUPFAM" id="SSF53613">
    <property type="entry name" value="Ribokinase-like"/>
    <property type="match status" value="1"/>
</dbReference>
<dbReference type="PANTHER" id="PTHR43085:SF1">
    <property type="entry name" value="PSEUDOURIDINE KINASE-RELATED"/>
    <property type="match status" value="1"/>
</dbReference>
<dbReference type="PROSITE" id="PS00584">
    <property type="entry name" value="PFKB_KINASES_2"/>
    <property type="match status" value="1"/>
</dbReference>
<keyword evidence="5" id="KW-0067">ATP-binding</keyword>
<accession>A0A316TLT4</accession>
<sequence length="302" mass="31357">MDGVALVVGEALVDVVESPDGSVVERPGGSAVNAAVALSRLQRPVLLATSFGPDERGRALSEHLGASEVQLATNPNLVQHTSLARARIGADGAASYDFDVVWRLGPVSVTDVQVLHVCSLAPLLEPGATVVAELVERLASTTTVTYDLNVRPVITGTGPDIVRRVEELVARADLVKASDEDLAALWPDRDGVAHLLGLGAKHVVLTRGAAGAEWVSADGERVAVVAPAAEVVDTIGAGDTFGAAVLDAVWDDLGAGRLGALTDQQRTAALHHAARCAAITVSRAGADPPWRAELDRNGEIRR</sequence>
<reference evidence="7 8" key="1">
    <citation type="submission" date="2018-05" db="EMBL/GenBank/DDBJ databases">
        <title>Nocardioides silvaticus genome.</title>
        <authorList>
            <person name="Li C."/>
            <person name="Wang G."/>
        </authorList>
    </citation>
    <scope>NUCLEOTIDE SEQUENCE [LARGE SCALE GENOMIC DNA]</scope>
    <source>
        <strain evidence="7 8">CCTCC AB 2018079</strain>
    </source>
</reference>
<keyword evidence="8" id="KW-1185">Reference proteome</keyword>
<proteinExistence type="inferred from homology"/>
<dbReference type="Pfam" id="PF00294">
    <property type="entry name" value="PfkB"/>
    <property type="match status" value="1"/>
</dbReference>
<keyword evidence="3" id="KW-0547">Nucleotide-binding</keyword>
<dbReference type="RefSeq" id="WP_109692252.1">
    <property type="nucleotide sequence ID" value="NZ_QGDD01000001.1"/>
</dbReference>
<dbReference type="AlphaFoldDB" id="A0A316TLT4"/>
<dbReference type="GO" id="GO:0005524">
    <property type="term" value="F:ATP binding"/>
    <property type="evidence" value="ECO:0007669"/>
    <property type="project" value="UniProtKB-KW"/>
</dbReference>
<evidence type="ECO:0000256" key="5">
    <source>
        <dbReference type="ARBA" id="ARBA00022840"/>
    </source>
</evidence>
<evidence type="ECO:0000256" key="4">
    <source>
        <dbReference type="ARBA" id="ARBA00022777"/>
    </source>
</evidence>
<evidence type="ECO:0000313" key="7">
    <source>
        <dbReference type="EMBL" id="PWN04748.1"/>
    </source>
</evidence>
<dbReference type="PANTHER" id="PTHR43085">
    <property type="entry name" value="HEXOKINASE FAMILY MEMBER"/>
    <property type="match status" value="1"/>
</dbReference>
<protein>
    <submittedName>
        <fullName evidence="7">Ribokinase</fullName>
    </submittedName>
</protein>
<organism evidence="7 8">
    <name type="scientific">Nocardioides silvaticus</name>
    <dbReference type="NCBI Taxonomy" id="2201891"/>
    <lineage>
        <taxon>Bacteria</taxon>
        <taxon>Bacillati</taxon>
        <taxon>Actinomycetota</taxon>
        <taxon>Actinomycetes</taxon>
        <taxon>Propionibacteriales</taxon>
        <taxon>Nocardioidaceae</taxon>
        <taxon>Nocardioides</taxon>
    </lineage>
</organism>
<dbReference type="Proteomes" id="UP000245507">
    <property type="component" value="Unassembled WGS sequence"/>
</dbReference>
<name>A0A316TLT4_9ACTN</name>
<evidence type="ECO:0000256" key="1">
    <source>
        <dbReference type="ARBA" id="ARBA00010688"/>
    </source>
</evidence>
<dbReference type="EMBL" id="QGDD01000001">
    <property type="protein sequence ID" value="PWN04748.1"/>
    <property type="molecule type" value="Genomic_DNA"/>
</dbReference>
<feature type="domain" description="Carbohydrate kinase PfkB" evidence="6">
    <location>
        <begin position="7"/>
        <end position="290"/>
    </location>
</feature>
<evidence type="ECO:0000256" key="3">
    <source>
        <dbReference type="ARBA" id="ARBA00022741"/>
    </source>
</evidence>
<dbReference type="Gene3D" id="3.40.1190.20">
    <property type="match status" value="1"/>
</dbReference>
<dbReference type="OrthoDB" id="9795789at2"/>
<comment type="similarity">
    <text evidence="1">Belongs to the carbohydrate kinase PfkB family.</text>
</comment>
<dbReference type="GO" id="GO:0016301">
    <property type="term" value="F:kinase activity"/>
    <property type="evidence" value="ECO:0007669"/>
    <property type="project" value="UniProtKB-KW"/>
</dbReference>
<dbReference type="InterPro" id="IPR011611">
    <property type="entry name" value="PfkB_dom"/>
</dbReference>
<dbReference type="InterPro" id="IPR029056">
    <property type="entry name" value="Ribokinase-like"/>
</dbReference>
<dbReference type="InterPro" id="IPR050306">
    <property type="entry name" value="PfkB_Carbo_kinase"/>
</dbReference>
<keyword evidence="4 7" id="KW-0418">Kinase</keyword>
<evidence type="ECO:0000259" key="6">
    <source>
        <dbReference type="Pfam" id="PF00294"/>
    </source>
</evidence>
<evidence type="ECO:0000313" key="8">
    <source>
        <dbReference type="Proteomes" id="UP000245507"/>
    </source>
</evidence>
<evidence type="ECO:0000256" key="2">
    <source>
        <dbReference type="ARBA" id="ARBA00022679"/>
    </source>
</evidence>
<comment type="caution">
    <text evidence="7">The sequence shown here is derived from an EMBL/GenBank/DDBJ whole genome shotgun (WGS) entry which is preliminary data.</text>
</comment>
<gene>
    <name evidence="7" type="ORF">DJ010_03800</name>
</gene>
<keyword evidence="2" id="KW-0808">Transferase</keyword>